<dbReference type="AlphaFoldDB" id="A0A840P7L9"/>
<evidence type="ECO:0000313" key="7">
    <source>
        <dbReference type="Proteomes" id="UP000578449"/>
    </source>
</evidence>
<keyword evidence="3" id="KW-0862">Zinc</keyword>
<evidence type="ECO:0000256" key="3">
    <source>
        <dbReference type="ARBA" id="ARBA00022833"/>
    </source>
</evidence>
<evidence type="ECO:0000259" key="5">
    <source>
        <dbReference type="Pfam" id="PF22039"/>
    </source>
</evidence>
<dbReference type="GO" id="GO:0046872">
    <property type="term" value="F:metal ion binding"/>
    <property type="evidence" value="ECO:0007669"/>
    <property type="project" value="UniProtKB-KW"/>
</dbReference>
<proteinExistence type="predicted"/>
<reference evidence="6 7" key="1">
    <citation type="submission" date="2020-08" db="EMBL/GenBank/DDBJ databases">
        <title>Genomic Encyclopedia of Type Strains, Phase IV (KMG-IV): sequencing the most valuable type-strain genomes for metagenomic binning, comparative biology and taxonomic classification.</title>
        <authorList>
            <person name="Goeker M."/>
        </authorList>
    </citation>
    <scope>NUCLEOTIDE SEQUENCE [LARGE SCALE GENOMIC DNA]</scope>
    <source>
        <strain evidence="6 7">DSM 45615</strain>
    </source>
</reference>
<dbReference type="InterPro" id="IPR011059">
    <property type="entry name" value="Metal-dep_hydrolase_composite"/>
</dbReference>
<dbReference type="Pfam" id="PF22039">
    <property type="entry name" value="HUTI_composite_bact"/>
    <property type="match status" value="1"/>
</dbReference>
<feature type="domain" description="Aminodeoxyfutalosine deaminase/Imidazolonepropionase-like composite" evidence="5">
    <location>
        <begin position="45"/>
        <end position="67"/>
    </location>
</feature>
<evidence type="ECO:0000256" key="1">
    <source>
        <dbReference type="ARBA" id="ARBA00022723"/>
    </source>
</evidence>
<accession>A0A840P7L9</accession>
<protein>
    <submittedName>
        <fullName evidence="6">Cytosine/adenosine deaminase-related metal-dependent hydrolase</fullName>
    </submittedName>
</protein>
<dbReference type="InterPro" id="IPR050287">
    <property type="entry name" value="MTA/SAH_deaminase"/>
</dbReference>
<dbReference type="EMBL" id="JACHGN010000010">
    <property type="protein sequence ID" value="MBB5135302.1"/>
    <property type="molecule type" value="Genomic_DNA"/>
</dbReference>
<dbReference type="Proteomes" id="UP000578449">
    <property type="component" value="Unassembled WGS sequence"/>
</dbReference>
<dbReference type="RefSeq" id="WP_185052237.1">
    <property type="nucleotide sequence ID" value="NZ_BAABIX010000015.1"/>
</dbReference>
<dbReference type="Gene3D" id="3.20.20.140">
    <property type="entry name" value="Metal-dependent hydrolases"/>
    <property type="match status" value="1"/>
</dbReference>
<gene>
    <name evidence="6" type="ORF">HNP84_005038</name>
</gene>
<feature type="region of interest" description="Disordered" evidence="4">
    <location>
        <begin position="1"/>
        <end position="24"/>
    </location>
</feature>
<dbReference type="PANTHER" id="PTHR43794:SF11">
    <property type="entry name" value="AMIDOHYDROLASE-RELATED DOMAIN-CONTAINING PROTEIN"/>
    <property type="match status" value="1"/>
</dbReference>
<dbReference type="GO" id="GO:0016810">
    <property type="term" value="F:hydrolase activity, acting on carbon-nitrogen (but not peptide) bonds"/>
    <property type="evidence" value="ECO:0007669"/>
    <property type="project" value="InterPro"/>
</dbReference>
<keyword evidence="7" id="KW-1185">Reference proteome</keyword>
<dbReference type="InterPro" id="IPR032466">
    <property type="entry name" value="Metal_Hydrolase"/>
</dbReference>
<keyword evidence="1" id="KW-0479">Metal-binding</keyword>
<sequence>MATRDRHTSLSTLPANPRRRGRSPAVTIHSATLVVPLSGPPIRYGAIAVRDGRVVALGPRKQLTAAFAGCVERHWKGMLVPGLVDAHTRIGRAPDPAAAARDLIRSGVVAVADVLDDHDAIGVLARSGLGGAAYLEVRCPDERTWEDSERDRLITAIRELDHTGVIGIAAHTPDLAVLEDLAILARTFGLRLHAEPSPRHRLAVLDETGLLGPYTHLVHTAAPLDPADRKLLRLRGTPVAVSPATASPEDLTALITEGNAVALHTGPGAPDLLAAARALLDALLPATPHTRARAATLARLAFETATMGGARALGLSDGLGRLGTLSPGSRADFAVYPVTLSRRDPYTALLHDGPGTCTTTAIAGQIHWPPSA</sequence>
<dbReference type="PANTHER" id="PTHR43794">
    <property type="entry name" value="AMINOHYDROLASE SSNA-RELATED"/>
    <property type="match status" value="1"/>
</dbReference>
<comment type="caution">
    <text evidence="6">The sequence shown here is derived from an EMBL/GenBank/DDBJ whole genome shotgun (WGS) entry which is preliminary data.</text>
</comment>
<dbReference type="InterPro" id="IPR054418">
    <property type="entry name" value="MQNX/HUTI_composite_N"/>
</dbReference>
<dbReference type="Gene3D" id="2.30.40.10">
    <property type="entry name" value="Urease, subunit C, domain 1"/>
    <property type="match status" value="2"/>
</dbReference>
<evidence type="ECO:0000256" key="2">
    <source>
        <dbReference type="ARBA" id="ARBA00022801"/>
    </source>
</evidence>
<dbReference type="SUPFAM" id="SSF51556">
    <property type="entry name" value="Metallo-dependent hydrolases"/>
    <property type="match status" value="1"/>
</dbReference>
<evidence type="ECO:0000313" key="6">
    <source>
        <dbReference type="EMBL" id="MBB5135302.1"/>
    </source>
</evidence>
<dbReference type="SUPFAM" id="SSF51338">
    <property type="entry name" value="Composite domain of metallo-dependent hydrolases"/>
    <property type="match status" value="1"/>
</dbReference>
<organism evidence="6 7">
    <name type="scientific">Thermocatellispora tengchongensis</name>
    <dbReference type="NCBI Taxonomy" id="1073253"/>
    <lineage>
        <taxon>Bacteria</taxon>
        <taxon>Bacillati</taxon>
        <taxon>Actinomycetota</taxon>
        <taxon>Actinomycetes</taxon>
        <taxon>Streptosporangiales</taxon>
        <taxon>Streptosporangiaceae</taxon>
        <taxon>Thermocatellispora</taxon>
    </lineage>
</organism>
<keyword evidence="2 6" id="KW-0378">Hydrolase</keyword>
<evidence type="ECO:0000256" key="4">
    <source>
        <dbReference type="SAM" id="MobiDB-lite"/>
    </source>
</evidence>
<name>A0A840P7L9_9ACTN</name>